<dbReference type="InterPro" id="IPR004841">
    <property type="entry name" value="AA-permease/SLC12A_dom"/>
</dbReference>
<proteinExistence type="predicted"/>
<keyword evidence="3 5" id="KW-1133">Transmembrane helix</keyword>
<dbReference type="Proteomes" id="UP000305109">
    <property type="component" value="Unassembled WGS sequence"/>
</dbReference>
<gene>
    <name evidence="7" type="ORF">FCG67_24225</name>
</gene>
<feature type="transmembrane region" description="Helical" evidence="5">
    <location>
        <begin position="250"/>
        <end position="270"/>
    </location>
</feature>
<dbReference type="EMBL" id="SUMD01000018">
    <property type="protein sequence ID" value="TJZ73448.1"/>
    <property type="molecule type" value="Genomic_DNA"/>
</dbReference>
<evidence type="ECO:0000256" key="5">
    <source>
        <dbReference type="SAM" id="Phobius"/>
    </source>
</evidence>
<comment type="subcellular location">
    <subcellularLocation>
        <location evidence="1">Membrane</location>
        <topology evidence="1">Multi-pass membrane protein</topology>
    </subcellularLocation>
</comment>
<reference evidence="7 8" key="1">
    <citation type="submission" date="2019-04" db="EMBL/GenBank/DDBJ databases">
        <title>Rhodococcus oryzae sp. nov., a novel actinomycete isolated from rhizosphere soil of rice (Oryza sativa L.).</title>
        <authorList>
            <person name="Li C."/>
        </authorList>
    </citation>
    <scope>NUCLEOTIDE SEQUENCE [LARGE SCALE GENOMIC DNA]</scope>
    <source>
        <strain evidence="7 8">NEAU-CX67</strain>
    </source>
</reference>
<accession>A0ABY2RDA7</accession>
<organism evidence="7 8">
    <name type="scientific">Rhodococcus oryzae</name>
    <dbReference type="NCBI Taxonomy" id="2571143"/>
    <lineage>
        <taxon>Bacteria</taxon>
        <taxon>Bacillati</taxon>
        <taxon>Actinomycetota</taxon>
        <taxon>Actinomycetes</taxon>
        <taxon>Mycobacteriales</taxon>
        <taxon>Nocardiaceae</taxon>
        <taxon>Rhodococcus</taxon>
    </lineage>
</organism>
<evidence type="ECO:0000256" key="1">
    <source>
        <dbReference type="ARBA" id="ARBA00004141"/>
    </source>
</evidence>
<feature type="transmembrane region" description="Helical" evidence="5">
    <location>
        <begin position="290"/>
        <end position="308"/>
    </location>
</feature>
<evidence type="ECO:0000313" key="7">
    <source>
        <dbReference type="EMBL" id="TJZ73448.1"/>
    </source>
</evidence>
<keyword evidence="2 5" id="KW-0812">Transmembrane</keyword>
<dbReference type="Pfam" id="PF00324">
    <property type="entry name" value="AA_permease"/>
    <property type="match status" value="1"/>
</dbReference>
<evidence type="ECO:0000256" key="2">
    <source>
        <dbReference type="ARBA" id="ARBA00022692"/>
    </source>
</evidence>
<dbReference type="InterPro" id="IPR050367">
    <property type="entry name" value="APC_superfamily"/>
</dbReference>
<evidence type="ECO:0000313" key="8">
    <source>
        <dbReference type="Proteomes" id="UP000305109"/>
    </source>
</evidence>
<feature type="transmembrane region" description="Helical" evidence="5">
    <location>
        <begin position="38"/>
        <end position="59"/>
    </location>
</feature>
<feature type="transmembrane region" description="Helical" evidence="5">
    <location>
        <begin position="177"/>
        <end position="197"/>
    </location>
</feature>
<feature type="transmembrane region" description="Helical" evidence="5">
    <location>
        <begin position="98"/>
        <end position="121"/>
    </location>
</feature>
<name>A0ABY2RDA7_9NOCA</name>
<feature type="transmembrane region" description="Helical" evidence="5">
    <location>
        <begin position="217"/>
        <end position="238"/>
    </location>
</feature>
<keyword evidence="4 5" id="KW-0472">Membrane</keyword>
<keyword evidence="8" id="KW-1185">Reference proteome</keyword>
<feature type="transmembrane region" description="Helical" evidence="5">
    <location>
        <begin position="151"/>
        <end position="170"/>
    </location>
</feature>
<feature type="transmembrane region" description="Helical" evidence="5">
    <location>
        <begin position="401"/>
        <end position="424"/>
    </location>
</feature>
<comment type="caution">
    <text evidence="7">The sequence shown here is derived from an EMBL/GenBank/DDBJ whole genome shotgun (WGS) entry which is preliminary data.</text>
</comment>
<evidence type="ECO:0000259" key="6">
    <source>
        <dbReference type="Pfam" id="PF00324"/>
    </source>
</evidence>
<evidence type="ECO:0000256" key="4">
    <source>
        <dbReference type="ARBA" id="ARBA00023136"/>
    </source>
</evidence>
<dbReference type="PANTHER" id="PTHR42770">
    <property type="entry name" value="AMINO ACID TRANSPORTER-RELATED"/>
    <property type="match status" value="1"/>
</dbReference>
<feature type="transmembrane region" description="Helical" evidence="5">
    <location>
        <begin position="373"/>
        <end position="394"/>
    </location>
</feature>
<sequence>MTALADAIARSFSAVEPERPAVSPLRALGRRRLSGTEVLAQAIATTAPAASMVLLPVTMLTHETLLAGLITIVVATVAVSLIAACVSQFTRRLAAAGGLYSFVFQGLGTRAALTTGVAMLAKYLGSGALTMYHGGQALIALLAELGLQPRGPWVAAVYLTVAAVILAALVRGVRFAALAILTVEVCSLMFIAGLMMLSGSSDQVAMVDNADSTRGVMLVVLTALFALAGFESATFFGPEAKRPLVTVTRTVLLTPMICGAMFIFAAWAAWSGRADTVVNAYLHGTGTGVSPAVVIMLNLGLSCSWLASSMASSNAASRLAYSMGIERVLPGALAAVHSRLRTPWVALSVIVATVLSAAMAFAAFDAVIADVKVGVRCALIIAYLLVTVASLRFLHRIRELTLPVVCAGWIGGTAAAATLGYIVGLNAYDGRYWAGAAVASVVLAGAAWQRHLRRSRPGALAAVGVFDSPESAEVLPGSGALGTNARGAIALVGADRTDRGGR</sequence>
<feature type="transmembrane region" description="Helical" evidence="5">
    <location>
        <begin position="65"/>
        <end position="86"/>
    </location>
</feature>
<evidence type="ECO:0000256" key="3">
    <source>
        <dbReference type="ARBA" id="ARBA00022989"/>
    </source>
</evidence>
<feature type="domain" description="Amino acid permease/ SLC12A" evidence="6">
    <location>
        <begin position="38"/>
        <end position="398"/>
    </location>
</feature>
<feature type="transmembrane region" description="Helical" evidence="5">
    <location>
        <begin position="430"/>
        <end position="448"/>
    </location>
</feature>
<protein>
    <submittedName>
        <fullName evidence="7">APC family permease</fullName>
    </submittedName>
</protein>
<dbReference type="PANTHER" id="PTHR42770:SF11">
    <property type="entry name" value="INNER MEMBRANE TRANSPORT PROTEIN YBAT"/>
    <property type="match status" value="1"/>
</dbReference>
<dbReference type="Gene3D" id="1.20.1740.10">
    <property type="entry name" value="Amino acid/polyamine transporter I"/>
    <property type="match status" value="1"/>
</dbReference>
<dbReference type="RefSeq" id="WP_136912126.1">
    <property type="nucleotide sequence ID" value="NZ_SUMD01000018.1"/>
</dbReference>
<feature type="transmembrane region" description="Helical" evidence="5">
    <location>
        <begin position="344"/>
        <end position="367"/>
    </location>
</feature>